<reference evidence="1" key="1">
    <citation type="submission" date="2016-06" db="UniProtKB">
        <authorList>
            <consortium name="WormBaseParasite"/>
        </authorList>
    </citation>
    <scope>IDENTIFICATION</scope>
</reference>
<dbReference type="WBParaSite" id="SSLN_0001930701-mRNA-1">
    <property type="protein sequence ID" value="SSLN_0001930701-mRNA-1"/>
    <property type="gene ID" value="SSLN_0001930701"/>
</dbReference>
<name>A0A183TQ60_SCHSO</name>
<proteinExistence type="predicted"/>
<sequence>LKIRRLREWLHIGERVMRNPRRRMRMRWKRRRELKRKQRR</sequence>
<dbReference type="AlphaFoldDB" id="A0A183TQ60"/>
<organism evidence="1">
    <name type="scientific">Schistocephalus solidus</name>
    <name type="common">Tapeworm</name>
    <dbReference type="NCBI Taxonomy" id="70667"/>
    <lineage>
        <taxon>Eukaryota</taxon>
        <taxon>Metazoa</taxon>
        <taxon>Spiralia</taxon>
        <taxon>Lophotrochozoa</taxon>
        <taxon>Platyhelminthes</taxon>
        <taxon>Cestoda</taxon>
        <taxon>Eucestoda</taxon>
        <taxon>Diphyllobothriidea</taxon>
        <taxon>Diphyllobothriidae</taxon>
        <taxon>Schistocephalus</taxon>
    </lineage>
</organism>
<accession>A0A183TQ60</accession>
<evidence type="ECO:0000313" key="1">
    <source>
        <dbReference type="WBParaSite" id="SSLN_0001930701-mRNA-1"/>
    </source>
</evidence>
<protein>
    <submittedName>
        <fullName evidence="1">50S ribosomal protein L19e</fullName>
    </submittedName>
</protein>